<dbReference type="Gene3D" id="3.30.450.40">
    <property type="match status" value="1"/>
</dbReference>
<dbReference type="SMART" id="SM00065">
    <property type="entry name" value="GAF"/>
    <property type="match status" value="1"/>
</dbReference>
<dbReference type="InterPro" id="IPR005561">
    <property type="entry name" value="ANTAR"/>
</dbReference>
<dbReference type="InterPro" id="IPR003018">
    <property type="entry name" value="GAF"/>
</dbReference>
<dbReference type="EMBL" id="JACGXA010000001">
    <property type="protein sequence ID" value="MBA8805427.1"/>
    <property type="molecule type" value="Genomic_DNA"/>
</dbReference>
<dbReference type="RefSeq" id="WP_182541165.1">
    <property type="nucleotide sequence ID" value="NZ_JACGXA010000001.1"/>
</dbReference>
<organism evidence="3 4">
    <name type="scientific">Nocardioides ginsengisegetis</name>
    <dbReference type="NCBI Taxonomy" id="661491"/>
    <lineage>
        <taxon>Bacteria</taxon>
        <taxon>Bacillati</taxon>
        <taxon>Actinomycetota</taxon>
        <taxon>Actinomycetes</taxon>
        <taxon>Propionibacteriales</taxon>
        <taxon>Nocardioidaceae</taxon>
        <taxon>Nocardioides</taxon>
    </lineage>
</organism>
<gene>
    <name evidence="3" type="ORF">FB382_003718</name>
</gene>
<evidence type="ECO:0000313" key="4">
    <source>
        <dbReference type="Proteomes" id="UP000580910"/>
    </source>
</evidence>
<dbReference type="GO" id="GO:0003723">
    <property type="term" value="F:RNA binding"/>
    <property type="evidence" value="ECO:0007669"/>
    <property type="project" value="InterPro"/>
</dbReference>
<dbReference type="AlphaFoldDB" id="A0A7W3J334"/>
<accession>A0A7W3J334</accession>
<comment type="caution">
    <text evidence="3">The sequence shown here is derived from an EMBL/GenBank/DDBJ whole genome shotgun (WGS) entry which is preliminary data.</text>
</comment>
<reference evidence="3 4" key="1">
    <citation type="submission" date="2020-07" db="EMBL/GenBank/DDBJ databases">
        <title>Sequencing the genomes of 1000 actinobacteria strains.</title>
        <authorList>
            <person name="Klenk H.-P."/>
        </authorList>
    </citation>
    <scope>NUCLEOTIDE SEQUENCE [LARGE SCALE GENOMIC DNA]</scope>
    <source>
        <strain evidence="3 4">DSM 21349</strain>
    </source>
</reference>
<dbReference type="SUPFAM" id="SSF55781">
    <property type="entry name" value="GAF domain-like"/>
    <property type="match status" value="1"/>
</dbReference>
<feature type="domain" description="ANTAR" evidence="2">
    <location>
        <begin position="169"/>
        <end position="224"/>
    </location>
</feature>
<dbReference type="SMART" id="SM01012">
    <property type="entry name" value="ANTAR"/>
    <property type="match status" value="1"/>
</dbReference>
<dbReference type="Pfam" id="PF13185">
    <property type="entry name" value="GAF_2"/>
    <property type="match status" value="1"/>
</dbReference>
<name>A0A7W3J334_9ACTN</name>
<dbReference type="InterPro" id="IPR029016">
    <property type="entry name" value="GAF-like_dom_sf"/>
</dbReference>
<keyword evidence="4" id="KW-1185">Reference proteome</keyword>
<dbReference type="Proteomes" id="UP000580910">
    <property type="component" value="Unassembled WGS sequence"/>
</dbReference>
<feature type="domain" description="GAF" evidence="1">
    <location>
        <begin position="17"/>
        <end position="165"/>
    </location>
</feature>
<proteinExistence type="predicted"/>
<evidence type="ECO:0000259" key="2">
    <source>
        <dbReference type="SMART" id="SM01012"/>
    </source>
</evidence>
<protein>
    <submittedName>
        <fullName evidence="3">GAF domain-containing protein</fullName>
    </submittedName>
</protein>
<sequence length="240" mass="25450">MPTPGEILLSLLHHGDGVDSLPETLCRRAAEDLSADGVGLTLLSDGGHRQVLAATAGTARVVEELQVTAGEGPSLDAWRERRVVLLSDVARVAPARWPGLAPALLEAGVRAIFVFPLQVGDIRLGVLDVCRTTPGRLEREQLATGLTYAEVAVTVLLHLQEEGGLAAGLDGRLLDPLASAPQIHQATGMISVQAAVGLAEALLLLRAHAFVHSRSARDVARDVVNRTLHFYPDNDGEAER</sequence>
<evidence type="ECO:0000313" key="3">
    <source>
        <dbReference type="EMBL" id="MBA8805427.1"/>
    </source>
</evidence>
<evidence type="ECO:0000259" key="1">
    <source>
        <dbReference type="SMART" id="SM00065"/>
    </source>
</evidence>